<dbReference type="Proteomes" id="UP000317355">
    <property type="component" value="Unassembled WGS sequence"/>
</dbReference>
<name>A0A558D0K9_9GAMM</name>
<gene>
    <name evidence="2" type="ORF">FHK82_09985</name>
</gene>
<dbReference type="GO" id="GO:0008270">
    <property type="term" value="F:zinc ion binding"/>
    <property type="evidence" value="ECO:0007669"/>
    <property type="project" value="UniProtKB-KW"/>
</dbReference>
<dbReference type="Pfam" id="PF10276">
    <property type="entry name" value="zf-CHCC"/>
    <property type="match status" value="1"/>
</dbReference>
<evidence type="ECO:0000259" key="1">
    <source>
        <dbReference type="Pfam" id="PF10276"/>
    </source>
</evidence>
<protein>
    <submittedName>
        <fullName evidence="2">Zinc-finger domain-containing protein</fullName>
    </submittedName>
</protein>
<keyword evidence="2" id="KW-0862">Zinc</keyword>
<organism evidence="2 3">
    <name type="scientific">Sedimenticola thiotaurini</name>
    <dbReference type="NCBI Taxonomy" id="1543721"/>
    <lineage>
        <taxon>Bacteria</taxon>
        <taxon>Pseudomonadati</taxon>
        <taxon>Pseudomonadota</taxon>
        <taxon>Gammaproteobacteria</taxon>
        <taxon>Chromatiales</taxon>
        <taxon>Sedimenticolaceae</taxon>
        <taxon>Sedimenticola</taxon>
    </lineage>
</organism>
<reference evidence="2 3" key="1">
    <citation type="submission" date="2019-07" db="EMBL/GenBank/DDBJ databases">
        <title>The pathways for chlorine oxyanion respiration interact through the shared metabolite chlorate.</title>
        <authorList>
            <person name="Barnum T.P."/>
            <person name="Cheng Y."/>
            <person name="Hill K.A."/>
            <person name="Lucas L.N."/>
            <person name="Carlson H.K."/>
            <person name="Coates J.D."/>
        </authorList>
    </citation>
    <scope>NUCLEOTIDE SEQUENCE [LARGE SCALE GENOMIC DNA]</scope>
    <source>
        <strain evidence="2">BK-3</strain>
    </source>
</reference>
<dbReference type="AlphaFoldDB" id="A0A558D0K9"/>
<dbReference type="InterPro" id="IPR019401">
    <property type="entry name" value="Znf_CHCC"/>
</dbReference>
<comment type="caution">
    <text evidence="2">The sequence shown here is derived from an EMBL/GenBank/DDBJ whole genome shotgun (WGS) entry which is preliminary data.</text>
</comment>
<evidence type="ECO:0000313" key="2">
    <source>
        <dbReference type="EMBL" id="TVT54518.1"/>
    </source>
</evidence>
<proteinExistence type="predicted"/>
<feature type="domain" description="Zinc finger CHCC-type" evidence="1">
    <location>
        <begin position="26"/>
        <end position="61"/>
    </location>
</feature>
<dbReference type="EMBL" id="VMRY01000041">
    <property type="protein sequence ID" value="TVT54518.1"/>
    <property type="molecule type" value="Genomic_DNA"/>
</dbReference>
<evidence type="ECO:0000313" key="3">
    <source>
        <dbReference type="Proteomes" id="UP000317355"/>
    </source>
</evidence>
<keyword evidence="2" id="KW-0479">Metal-binding</keyword>
<accession>A0A558D0K9</accession>
<keyword evidence="2" id="KW-0863">Zinc-finger</keyword>
<dbReference type="Gene3D" id="2.60.260.40">
    <property type="entry name" value="q5lls5 like domains"/>
    <property type="match status" value="1"/>
</dbReference>
<sequence length="65" mass="7261">MTEPTTETDSIPPNLVKVKKSDLPLACPRETDSASELHPRVFLPLKNPGDTASCRYCRTRYQVEG</sequence>